<gene>
    <name evidence="1" type="ORF">E2562_002605</name>
</gene>
<sequence length="71" mass="7794">MAPVKQGTGIRRDLTIAEPTKADGPGFRLLTALRASARIYGGLLPAEPSSMFYHIRMFQSCCLHVGNKYLV</sequence>
<evidence type="ECO:0000313" key="2">
    <source>
        <dbReference type="Proteomes" id="UP000479710"/>
    </source>
</evidence>
<organism evidence="1 2">
    <name type="scientific">Oryza meyeriana var. granulata</name>
    <dbReference type="NCBI Taxonomy" id="110450"/>
    <lineage>
        <taxon>Eukaryota</taxon>
        <taxon>Viridiplantae</taxon>
        <taxon>Streptophyta</taxon>
        <taxon>Embryophyta</taxon>
        <taxon>Tracheophyta</taxon>
        <taxon>Spermatophyta</taxon>
        <taxon>Magnoliopsida</taxon>
        <taxon>Liliopsida</taxon>
        <taxon>Poales</taxon>
        <taxon>Poaceae</taxon>
        <taxon>BOP clade</taxon>
        <taxon>Oryzoideae</taxon>
        <taxon>Oryzeae</taxon>
        <taxon>Oryzinae</taxon>
        <taxon>Oryza</taxon>
        <taxon>Oryza meyeriana</taxon>
    </lineage>
</organism>
<protein>
    <submittedName>
        <fullName evidence="1">Uncharacterized protein</fullName>
    </submittedName>
</protein>
<dbReference type="EMBL" id="SPHZ02000001">
    <property type="protein sequence ID" value="KAF0931257.1"/>
    <property type="molecule type" value="Genomic_DNA"/>
</dbReference>
<dbReference type="Proteomes" id="UP000479710">
    <property type="component" value="Unassembled WGS sequence"/>
</dbReference>
<accession>A0A6G1F2X6</accession>
<reference evidence="1 2" key="1">
    <citation type="submission" date="2019-11" db="EMBL/GenBank/DDBJ databases">
        <title>Whole genome sequence of Oryza granulata.</title>
        <authorList>
            <person name="Li W."/>
        </authorList>
    </citation>
    <scope>NUCLEOTIDE SEQUENCE [LARGE SCALE GENOMIC DNA]</scope>
    <source>
        <strain evidence="2">cv. Menghai</strain>
        <tissue evidence="1">Leaf</tissue>
    </source>
</reference>
<name>A0A6G1F2X6_9ORYZ</name>
<comment type="caution">
    <text evidence="1">The sequence shown here is derived from an EMBL/GenBank/DDBJ whole genome shotgun (WGS) entry which is preliminary data.</text>
</comment>
<keyword evidence="2" id="KW-1185">Reference proteome</keyword>
<evidence type="ECO:0000313" key="1">
    <source>
        <dbReference type="EMBL" id="KAF0931257.1"/>
    </source>
</evidence>
<proteinExistence type="predicted"/>
<dbReference type="AlphaFoldDB" id="A0A6G1F2X6"/>